<accession>A0A926P1B2</accession>
<dbReference type="Proteomes" id="UP000598467">
    <property type="component" value="Unassembled WGS sequence"/>
</dbReference>
<organism evidence="3 4">
    <name type="scientific">Roseibium aggregatum</name>
    <dbReference type="NCBI Taxonomy" id="187304"/>
    <lineage>
        <taxon>Bacteria</taxon>
        <taxon>Pseudomonadati</taxon>
        <taxon>Pseudomonadota</taxon>
        <taxon>Alphaproteobacteria</taxon>
        <taxon>Hyphomicrobiales</taxon>
        <taxon>Stappiaceae</taxon>
        <taxon>Roseibium</taxon>
    </lineage>
</organism>
<dbReference type="AlphaFoldDB" id="A0A926P1B2"/>
<evidence type="ECO:0000256" key="1">
    <source>
        <dbReference type="SAM" id="SignalP"/>
    </source>
</evidence>
<dbReference type="Pfam" id="PF13539">
    <property type="entry name" value="Peptidase_M15_4"/>
    <property type="match status" value="1"/>
</dbReference>
<comment type="caution">
    <text evidence="3">The sequence shown here is derived from an EMBL/GenBank/DDBJ whole genome shotgun (WGS) entry which is preliminary data.</text>
</comment>
<evidence type="ECO:0000313" key="4">
    <source>
        <dbReference type="Proteomes" id="UP000598467"/>
    </source>
</evidence>
<proteinExistence type="predicted"/>
<feature type="chain" id="PRO_5036766571" evidence="1">
    <location>
        <begin position="24"/>
        <end position="267"/>
    </location>
</feature>
<evidence type="ECO:0000313" key="3">
    <source>
        <dbReference type="EMBL" id="MBD1548025.1"/>
    </source>
</evidence>
<feature type="signal peptide" evidence="1">
    <location>
        <begin position="1"/>
        <end position="23"/>
    </location>
</feature>
<keyword evidence="1" id="KW-0732">Signal</keyword>
<reference evidence="3" key="1">
    <citation type="submission" date="2020-05" db="EMBL/GenBank/DDBJ databases">
        <title>Identification of trans-AT polyketide cluster in two marine bacteria, producers of a novel glutaramide-containing polyketide sesbanimide D and analogs.</title>
        <authorList>
            <person name="Kacar D."/>
            <person name="Rodriguez P."/>
            <person name="Canedo L."/>
            <person name="Gonzalez E."/>
            <person name="Galan B."/>
            <person name="De La Calle F."/>
            <person name="Garcia J.L."/>
        </authorList>
    </citation>
    <scope>NUCLEOTIDE SEQUENCE</scope>
    <source>
        <strain evidence="3">PHM038</strain>
    </source>
</reference>
<dbReference type="EMBL" id="JABFCZ010000019">
    <property type="protein sequence ID" value="MBD1548025.1"/>
    <property type="molecule type" value="Genomic_DNA"/>
</dbReference>
<dbReference type="SUPFAM" id="SSF55166">
    <property type="entry name" value="Hedgehog/DD-peptidase"/>
    <property type="match status" value="1"/>
</dbReference>
<evidence type="ECO:0000259" key="2">
    <source>
        <dbReference type="Pfam" id="PF13539"/>
    </source>
</evidence>
<gene>
    <name evidence="3" type="ORF">HK439_17290</name>
</gene>
<sequence length="267" mass="29495">MRSVLISLLALGQIAVWSGPVQAAEVSLSDRLDVLIASYPDVLSHVDGNRLILKDGGPAIVIDDGKAKSHAEALADGDVEDMLSQLYPHGPCETRPAVNFDPGRIRSQDLMTRFYGKSRKDVAGRLTTIDWFGGPLQVTTAFGVDKALVAVRDELKSLPEKLRRPALKSAGTFNWRNIAGTDRLSVHSFGAAIDLDTAYADYWRWAGGKPGNVPVYKNRMPLEIVEIFERHGFIWGGRWYHYDTMHFEYRPELIAISNAAGVDACAR</sequence>
<dbReference type="InterPro" id="IPR039561">
    <property type="entry name" value="Peptidase_M15C"/>
</dbReference>
<dbReference type="Gene3D" id="3.30.1380.10">
    <property type="match status" value="1"/>
</dbReference>
<dbReference type="InterPro" id="IPR009045">
    <property type="entry name" value="Zn_M74/Hedgehog-like"/>
</dbReference>
<dbReference type="GO" id="GO:0008233">
    <property type="term" value="F:peptidase activity"/>
    <property type="evidence" value="ECO:0007669"/>
    <property type="project" value="InterPro"/>
</dbReference>
<name>A0A926P1B2_9HYPH</name>
<protein>
    <submittedName>
        <fullName evidence="3">M15 family metallopeptidase</fullName>
    </submittedName>
</protein>
<feature type="domain" description="Peptidase M15C" evidence="2">
    <location>
        <begin position="180"/>
        <end position="249"/>
    </location>
</feature>